<comment type="caution">
    <text evidence="3">The sequence shown here is derived from an EMBL/GenBank/DDBJ whole genome shotgun (WGS) entry which is preliminary data.</text>
</comment>
<dbReference type="InterPro" id="IPR011051">
    <property type="entry name" value="RmlC_Cupin_sf"/>
</dbReference>
<dbReference type="InterPro" id="IPR050807">
    <property type="entry name" value="TransReg_Diox_bact_type"/>
</dbReference>
<dbReference type="CDD" id="cd02209">
    <property type="entry name" value="cupin_XRE_C"/>
    <property type="match status" value="1"/>
</dbReference>
<dbReference type="Gene3D" id="1.10.260.40">
    <property type="entry name" value="lambda repressor-like DNA-binding domains"/>
    <property type="match status" value="1"/>
</dbReference>
<dbReference type="SMART" id="SM00530">
    <property type="entry name" value="HTH_XRE"/>
    <property type="match status" value="1"/>
</dbReference>
<dbReference type="SUPFAM" id="SSF51182">
    <property type="entry name" value="RmlC-like cupins"/>
    <property type="match status" value="1"/>
</dbReference>
<organism evidence="3 4">
    <name type="scientific">Xanthobacter tagetidis</name>
    <dbReference type="NCBI Taxonomy" id="60216"/>
    <lineage>
        <taxon>Bacteria</taxon>
        <taxon>Pseudomonadati</taxon>
        <taxon>Pseudomonadota</taxon>
        <taxon>Alphaproteobacteria</taxon>
        <taxon>Hyphomicrobiales</taxon>
        <taxon>Xanthobacteraceae</taxon>
        <taxon>Xanthobacter</taxon>
    </lineage>
</organism>
<dbReference type="InterPro" id="IPR010982">
    <property type="entry name" value="Lambda_DNA-bd_dom_sf"/>
</dbReference>
<protein>
    <submittedName>
        <fullName evidence="3">XRE family transcriptional regulator</fullName>
    </submittedName>
</protein>
<evidence type="ECO:0000313" key="4">
    <source>
        <dbReference type="Proteomes" id="UP000269692"/>
    </source>
</evidence>
<dbReference type="GO" id="GO:0003677">
    <property type="term" value="F:DNA binding"/>
    <property type="evidence" value="ECO:0007669"/>
    <property type="project" value="UniProtKB-KW"/>
</dbReference>
<dbReference type="InterPro" id="IPR014710">
    <property type="entry name" value="RmlC-like_jellyroll"/>
</dbReference>
<dbReference type="AlphaFoldDB" id="A0A3L7AEA0"/>
<name>A0A3L7AEA0_9HYPH</name>
<keyword evidence="1" id="KW-0238">DNA-binding</keyword>
<sequence length="173" mass="19042">MERSLTLTELAAASGMSIAMLSRIENGQSAASLEVLERLTAALGIGLAALFEAIEDTSGAAQLVKASDQMEVVRTGTRHGHVYKLLAYQKGPRKAFEPFLIEMDQESDAHPRFQHPGTELIYMLSGRMEYRFGDRLFLLEPGDSFTFAGAVVHGPERLLDPPIRFLSIIVYGE</sequence>
<dbReference type="PROSITE" id="PS50943">
    <property type="entry name" value="HTH_CROC1"/>
    <property type="match status" value="1"/>
</dbReference>
<gene>
    <name evidence="3" type="ORF">D9R14_10865</name>
</gene>
<dbReference type="EMBL" id="RCTF01000007">
    <property type="protein sequence ID" value="RLP78796.1"/>
    <property type="molecule type" value="Genomic_DNA"/>
</dbReference>
<accession>A0A3L7AEA0</accession>
<proteinExistence type="predicted"/>
<dbReference type="Pfam" id="PF01381">
    <property type="entry name" value="HTH_3"/>
    <property type="match status" value="1"/>
</dbReference>
<dbReference type="PANTHER" id="PTHR46797">
    <property type="entry name" value="HTH-TYPE TRANSCRIPTIONAL REGULATOR"/>
    <property type="match status" value="1"/>
</dbReference>
<reference evidence="3 4" key="1">
    <citation type="submission" date="2018-10" db="EMBL/GenBank/DDBJ databases">
        <title>Xanthobacter tagetidis genome sequencing and assembly.</title>
        <authorList>
            <person name="Maclea K.S."/>
            <person name="Goen A.E."/>
            <person name="Fatima S.A."/>
        </authorList>
    </citation>
    <scope>NUCLEOTIDE SEQUENCE [LARGE SCALE GENOMIC DNA]</scope>
    <source>
        <strain evidence="3 4">ATCC 700314</strain>
    </source>
</reference>
<evidence type="ECO:0000259" key="2">
    <source>
        <dbReference type="PROSITE" id="PS50943"/>
    </source>
</evidence>
<keyword evidence="4" id="KW-1185">Reference proteome</keyword>
<dbReference type="InterPro" id="IPR001387">
    <property type="entry name" value="Cro/C1-type_HTH"/>
</dbReference>
<dbReference type="Pfam" id="PF07883">
    <property type="entry name" value="Cupin_2"/>
    <property type="match status" value="1"/>
</dbReference>
<dbReference type="SUPFAM" id="SSF47413">
    <property type="entry name" value="lambda repressor-like DNA-binding domains"/>
    <property type="match status" value="1"/>
</dbReference>
<feature type="domain" description="HTH cro/C1-type" evidence="2">
    <location>
        <begin position="2"/>
        <end position="50"/>
    </location>
</feature>
<dbReference type="GO" id="GO:0005829">
    <property type="term" value="C:cytosol"/>
    <property type="evidence" value="ECO:0007669"/>
    <property type="project" value="TreeGrafter"/>
</dbReference>
<evidence type="ECO:0000313" key="3">
    <source>
        <dbReference type="EMBL" id="RLP78796.1"/>
    </source>
</evidence>
<dbReference type="CDD" id="cd00093">
    <property type="entry name" value="HTH_XRE"/>
    <property type="match status" value="1"/>
</dbReference>
<dbReference type="PANTHER" id="PTHR46797:SF1">
    <property type="entry name" value="METHYLPHOSPHONATE SYNTHASE"/>
    <property type="match status" value="1"/>
</dbReference>
<dbReference type="InterPro" id="IPR013096">
    <property type="entry name" value="Cupin_2"/>
</dbReference>
<evidence type="ECO:0000256" key="1">
    <source>
        <dbReference type="ARBA" id="ARBA00023125"/>
    </source>
</evidence>
<dbReference type="OrthoDB" id="9805356at2"/>
<dbReference type="Gene3D" id="2.60.120.10">
    <property type="entry name" value="Jelly Rolls"/>
    <property type="match status" value="1"/>
</dbReference>
<dbReference type="GO" id="GO:0003700">
    <property type="term" value="F:DNA-binding transcription factor activity"/>
    <property type="evidence" value="ECO:0007669"/>
    <property type="project" value="TreeGrafter"/>
</dbReference>
<dbReference type="Proteomes" id="UP000269692">
    <property type="component" value="Unassembled WGS sequence"/>
</dbReference>